<dbReference type="AlphaFoldDB" id="X1F2V2"/>
<feature type="transmembrane region" description="Helical" evidence="1">
    <location>
        <begin position="24"/>
        <end position="52"/>
    </location>
</feature>
<feature type="non-terminal residue" evidence="2">
    <location>
        <position position="1"/>
    </location>
</feature>
<keyword evidence="1" id="KW-0812">Transmembrane</keyword>
<evidence type="ECO:0000313" key="2">
    <source>
        <dbReference type="EMBL" id="GAH15128.1"/>
    </source>
</evidence>
<comment type="caution">
    <text evidence="2">The sequence shown here is derived from an EMBL/GenBank/DDBJ whole genome shotgun (WGS) entry which is preliminary data.</text>
</comment>
<keyword evidence="1" id="KW-0472">Membrane</keyword>
<proteinExistence type="predicted"/>
<organism evidence="2">
    <name type="scientific">marine sediment metagenome</name>
    <dbReference type="NCBI Taxonomy" id="412755"/>
    <lineage>
        <taxon>unclassified sequences</taxon>
        <taxon>metagenomes</taxon>
        <taxon>ecological metagenomes</taxon>
    </lineage>
</organism>
<gene>
    <name evidence="2" type="ORF">S01H4_52776</name>
</gene>
<sequence>FGVLYFTVQAWPDRLAKGANKVQLQIVGILGLLCLLTLNNAFWVAALLLAAIRIPDFVTPPWAISRELAKRLAARN</sequence>
<keyword evidence="1" id="KW-1133">Transmembrane helix</keyword>
<protein>
    <submittedName>
        <fullName evidence="2">Uncharacterized protein</fullName>
    </submittedName>
</protein>
<accession>X1F2V2</accession>
<reference evidence="2" key="1">
    <citation type="journal article" date="2014" name="Front. Microbiol.">
        <title>High frequency of phylogenetically diverse reductive dehalogenase-homologous genes in deep subseafloor sedimentary metagenomes.</title>
        <authorList>
            <person name="Kawai M."/>
            <person name="Futagami T."/>
            <person name="Toyoda A."/>
            <person name="Takaki Y."/>
            <person name="Nishi S."/>
            <person name="Hori S."/>
            <person name="Arai W."/>
            <person name="Tsubouchi T."/>
            <person name="Morono Y."/>
            <person name="Uchiyama I."/>
            <person name="Ito T."/>
            <person name="Fujiyama A."/>
            <person name="Inagaki F."/>
            <person name="Takami H."/>
        </authorList>
    </citation>
    <scope>NUCLEOTIDE SEQUENCE</scope>
    <source>
        <strain evidence="2">Expedition CK06-06</strain>
    </source>
</reference>
<dbReference type="EMBL" id="BART01030190">
    <property type="protein sequence ID" value="GAH15128.1"/>
    <property type="molecule type" value="Genomic_DNA"/>
</dbReference>
<name>X1F2V2_9ZZZZ</name>
<evidence type="ECO:0000256" key="1">
    <source>
        <dbReference type="SAM" id="Phobius"/>
    </source>
</evidence>